<sequence>MPALRRLSLRNCAANIDPNALDTREFLRMSHDKPPPLTHLDISSPQLGTFTASMQKLFRTLDSFQYRHLVQYRPSLCTTCTTLSTAYDSFMNHVGRPAVPVPARDAHTRCWRCIAPSDMCGLQNVPPGHLCRDRLRTPLTARVSQVWRRGTVAPLSRVLHGVDIMS</sequence>
<protein>
    <submittedName>
        <fullName evidence="1">Uncharacterized protein</fullName>
    </submittedName>
</protein>
<name>A0A139AF14_GONPJ</name>
<dbReference type="EMBL" id="KQ965762">
    <property type="protein sequence ID" value="KXS15401.1"/>
    <property type="molecule type" value="Genomic_DNA"/>
</dbReference>
<evidence type="ECO:0000313" key="1">
    <source>
        <dbReference type="EMBL" id="KXS15401.1"/>
    </source>
</evidence>
<reference evidence="1 2" key="1">
    <citation type="journal article" date="2015" name="Genome Biol. Evol.">
        <title>Phylogenomic analyses indicate that early fungi evolved digesting cell walls of algal ancestors of land plants.</title>
        <authorList>
            <person name="Chang Y."/>
            <person name="Wang S."/>
            <person name="Sekimoto S."/>
            <person name="Aerts A.L."/>
            <person name="Choi C."/>
            <person name="Clum A."/>
            <person name="LaButti K.M."/>
            <person name="Lindquist E.A."/>
            <person name="Yee Ngan C."/>
            <person name="Ohm R.A."/>
            <person name="Salamov A.A."/>
            <person name="Grigoriev I.V."/>
            <person name="Spatafora J.W."/>
            <person name="Berbee M.L."/>
        </authorList>
    </citation>
    <scope>NUCLEOTIDE SEQUENCE [LARGE SCALE GENOMIC DNA]</scope>
    <source>
        <strain evidence="1 2">JEL478</strain>
    </source>
</reference>
<accession>A0A139AF14</accession>
<dbReference type="AlphaFoldDB" id="A0A139AF14"/>
<gene>
    <name evidence="1" type="ORF">M427DRAFT_56758</name>
</gene>
<keyword evidence="2" id="KW-1185">Reference proteome</keyword>
<evidence type="ECO:0000313" key="2">
    <source>
        <dbReference type="Proteomes" id="UP000070544"/>
    </source>
</evidence>
<proteinExistence type="predicted"/>
<organism evidence="1 2">
    <name type="scientific">Gonapodya prolifera (strain JEL478)</name>
    <name type="common">Monoblepharis prolifera</name>
    <dbReference type="NCBI Taxonomy" id="1344416"/>
    <lineage>
        <taxon>Eukaryota</taxon>
        <taxon>Fungi</taxon>
        <taxon>Fungi incertae sedis</taxon>
        <taxon>Chytridiomycota</taxon>
        <taxon>Chytridiomycota incertae sedis</taxon>
        <taxon>Monoblepharidomycetes</taxon>
        <taxon>Monoblepharidales</taxon>
        <taxon>Gonapodyaceae</taxon>
        <taxon>Gonapodya</taxon>
    </lineage>
</organism>
<dbReference type="Proteomes" id="UP000070544">
    <property type="component" value="Unassembled WGS sequence"/>
</dbReference>